<accession>A0A1X2HU39</accession>
<keyword evidence="7" id="KW-1185">Reference proteome</keyword>
<reference evidence="6 7" key="1">
    <citation type="submission" date="2016-07" db="EMBL/GenBank/DDBJ databases">
        <title>Pervasive Adenine N6-methylation of Active Genes in Fungi.</title>
        <authorList>
            <consortium name="DOE Joint Genome Institute"/>
            <person name="Mondo S.J."/>
            <person name="Dannebaum R.O."/>
            <person name="Kuo R.C."/>
            <person name="Labutti K."/>
            <person name="Haridas S."/>
            <person name="Kuo A."/>
            <person name="Salamov A."/>
            <person name="Ahrendt S.R."/>
            <person name="Lipzen A."/>
            <person name="Sullivan W."/>
            <person name="Andreopoulos W.B."/>
            <person name="Clum A."/>
            <person name="Lindquist E."/>
            <person name="Daum C."/>
            <person name="Ramamoorthy G.K."/>
            <person name="Gryganskyi A."/>
            <person name="Culley D."/>
            <person name="Magnuson J.K."/>
            <person name="James T.Y."/>
            <person name="O'Malley M.A."/>
            <person name="Stajich J.E."/>
            <person name="Spatafora J.W."/>
            <person name="Visel A."/>
            <person name="Grigoriev I.V."/>
        </authorList>
    </citation>
    <scope>NUCLEOTIDE SEQUENCE [LARGE SCALE GENOMIC DNA]</scope>
    <source>
        <strain evidence="6 7">NRRL 2496</strain>
    </source>
</reference>
<dbReference type="GO" id="GO:0016709">
    <property type="term" value="F:oxidoreductase activity, acting on paired donors, with incorporation or reduction of molecular oxygen, NAD(P)H as one donor, and incorporation of one atom of oxygen"/>
    <property type="evidence" value="ECO:0007669"/>
    <property type="project" value="UniProtKB-ARBA"/>
</dbReference>
<feature type="non-terminal residue" evidence="6">
    <location>
        <position position="310"/>
    </location>
</feature>
<evidence type="ECO:0000256" key="1">
    <source>
        <dbReference type="ARBA" id="ARBA00001974"/>
    </source>
</evidence>
<evidence type="ECO:0000256" key="3">
    <source>
        <dbReference type="ARBA" id="ARBA00022827"/>
    </source>
</evidence>
<organism evidence="6 7">
    <name type="scientific">Syncephalastrum racemosum</name>
    <name type="common">Filamentous fungus</name>
    <dbReference type="NCBI Taxonomy" id="13706"/>
    <lineage>
        <taxon>Eukaryota</taxon>
        <taxon>Fungi</taxon>
        <taxon>Fungi incertae sedis</taxon>
        <taxon>Mucoromycota</taxon>
        <taxon>Mucoromycotina</taxon>
        <taxon>Mucoromycetes</taxon>
        <taxon>Mucorales</taxon>
        <taxon>Syncephalastraceae</taxon>
        <taxon>Syncephalastrum</taxon>
    </lineage>
</organism>
<name>A0A1X2HU39_SYNRA</name>
<evidence type="ECO:0000313" key="6">
    <source>
        <dbReference type="EMBL" id="ORZ03014.1"/>
    </source>
</evidence>
<dbReference type="PANTHER" id="PTHR43004:SF19">
    <property type="entry name" value="BINDING MONOOXYGENASE, PUTATIVE (JCVI)-RELATED"/>
    <property type="match status" value="1"/>
</dbReference>
<dbReference type="STRING" id="13706.A0A1X2HU39"/>
<evidence type="ECO:0000259" key="5">
    <source>
        <dbReference type="Pfam" id="PF01494"/>
    </source>
</evidence>
<evidence type="ECO:0000313" key="7">
    <source>
        <dbReference type="Proteomes" id="UP000242180"/>
    </source>
</evidence>
<dbReference type="InterPro" id="IPR036188">
    <property type="entry name" value="FAD/NAD-bd_sf"/>
</dbReference>
<dbReference type="OMA" id="GFEQDDE"/>
<comment type="cofactor">
    <cofactor evidence="1">
        <name>FAD</name>
        <dbReference type="ChEBI" id="CHEBI:57692"/>
    </cofactor>
</comment>
<keyword evidence="4" id="KW-0560">Oxidoreductase</keyword>
<dbReference type="Gene3D" id="3.50.50.60">
    <property type="entry name" value="FAD/NAD(P)-binding domain"/>
    <property type="match status" value="1"/>
</dbReference>
<dbReference type="Proteomes" id="UP000242180">
    <property type="component" value="Unassembled WGS sequence"/>
</dbReference>
<gene>
    <name evidence="6" type="ORF">BCR43DRAFT_520235</name>
</gene>
<keyword evidence="3" id="KW-0274">FAD</keyword>
<evidence type="ECO:0000256" key="2">
    <source>
        <dbReference type="ARBA" id="ARBA00022630"/>
    </source>
</evidence>
<dbReference type="InterPro" id="IPR050641">
    <property type="entry name" value="RIFMO-like"/>
</dbReference>
<evidence type="ECO:0000256" key="4">
    <source>
        <dbReference type="ARBA" id="ARBA00023002"/>
    </source>
</evidence>
<dbReference type="Gene3D" id="3.30.70.2450">
    <property type="match status" value="1"/>
</dbReference>
<dbReference type="InParanoid" id="A0A1X2HU39"/>
<dbReference type="PRINTS" id="PR00420">
    <property type="entry name" value="RNGMNOXGNASE"/>
</dbReference>
<dbReference type="SUPFAM" id="SSF51905">
    <property type="entry name" value="FAD/NAD(P)-binding domain"/>
    <property type="match status" value="1"/>
</dbReference>
<protein>
    <submittedName>
        <fullName evidence="6">FAD-binding monooxygenase</fullName>
    </submittedName>
</protein>
<keyword evidence="6" id="KW-0503">Monooxygenase</keyword>
<dbReference type="OrthoDB" id="2690153at2759"/>
<dbReference type="EMBL" id="MCGN01000001">
    <property type="protein sequence ID" value="ORZ03014.1"/>
    <property type="molecule type" value="Genomic_DNA"/>
</dbReference>
<proteinExistence type="predicted"/>
<comment type="caution">
    <text evidence="6">The sequence shown here is derived from an EMBL/GenBank/DDBJ whole genome shotgun (WGS) entry which is preliminary data.</text>
</comment>
<dbReference type="Pfam" id="PF01494">
    <property type="entry name" value="FAD_binding_3"/>
    <property type="match status" value="1"/>
</dbReference>
<dbReference type="InterPro" id="IPR002938">
    <property type="entry name" value="FAD-bd"/>
</dbReference>
<dbReference type="AlphaFoldDB" id="A0A1X2HU39"/>
<dbReference type="PANTHER" id="PTHR43004">
    <property type="entry name" value="TRK SYSTEM POTASSIUM UPTAKE PROTEIN"/>
    <property type="match status" value="1"/>
</dbReference>
<feature type="domain" description="FAD-binding" evidence="5">
    <location>
        <begin position="3"/>
        <end position="310"/>
    </location>
</feature>
<keyword evidence="2" id="KW-0285">Flavoprotein</keyword>
<dbReference type="GO" id="GO:0071949">
    <property type="term" value="F:FAD binding"/>
    <property type="evidence" value="ECO:0007669"/>
    <property type="project" value="InterPro"/>
</dbReference>
<sequence length="310" mass="34371">MYDCFISGAGPVGLFFAYQLAKAGHSVYICDAKKSPAQYQSRALGMTARTIEVLENRGVASHFLKEASVIRGVEVFIYGSKAGTISVSALDNPYPHLTGLPQDRTETILGDLLGALGTPIHWETSCVDYSQSDDGVEVRIKRHQEGEGDQQEEVIRAKYIVGADGTHSQVRRVTDSWTYEGYAVATRFALADVVLKGEDAEKYLSNALYGKMFYQEKGVFGLFPLKVYEDGSVRVRAFGNLGSYELDKTERNSSTHGIESELSLEDLQKVIDERLAPLKVTVTDPTWISNFRINERKANGFRRGRAFVMG</sequence>